<sequence length="21" mass="2404">MDVNLMTWDLILHVSTKATTN</sequence>
<proteinExistence type="predicted"/>
<dbReference type="EMBL" id="GBXM01053549">
    <property type="protein sequence ID" value="JAH55028.1"/>
    <property type="molecule type" value="Transcribed_RNA"/>
</dbReference>
<dbReference type="AlphaFoldDB" id="A0A0E9TQL7"/>
<reference evidence="1" key="1">
    <citation type="submission" date="2014-11" db="EMBL/GenBank/DDBJ databases">
        <authorList>
            <person name="Amaro Gonzalez C."/>
        </authorList>
    </citation>
    <scope>NUCLEOTIDE SEQUENCE</scope>
</reference>
<name>A0A0E9TQL7_ANGAN</name>
<evidence type="ECO:0000313" key="1">
    <source>
        <dbReference type="EMBL" id="JAH55028.1"/>
    </source>
</evidence>
<organism evidence="1">
    <name type="scientific">Anguilla anguilla</name>
    <name type="common">European freshwater eel</name>
    <name type="synonym">Muraena anguilla</name>
    <dbReference type="NCBI Taxonomy" id="7936"/>
    <lineage>
        <taxon>Eukaryota</taxon>
        <taxon>Metazoa</taxon>
        <taxon>Chordata</taxon>
        <taxon>Craniata</taxon>
        <taxon>Vertebrata</taxon>
        <taxon>Euteleostomi</taxon>
        <taxon>Actinopterygii</taxon>
        <taxon>Neopterygii</taxon>
        <taxon>Teleostei</taxon>
        <taxon>Anguilliformes</taxon>
        <taxon>Anguillidae</taxon>
        <taxon>Anguilla</taxon>
    </lineage>
</organism>
<reference evidence="1" key="2">
    <citation type="journal article" date="2015" name="Fish Shellfish Immunol.">
        <title>Early steps in the European eel (Anguilla anguilla)-Vibrio vulnificus interaction in the gills: Role of the RtxA13 toxin.</title>
        <authorList>
            <person name="Callol A."/>
            <person name="Pajuelo D."/>
            <person name="Ebbesson L."/>
            <person name="Teles M."/>
            <person name="MacKenzie S."/>
            <person name="Amaro C."/>
        </authorList>
    </citation>
    <scope>NUCLEOTIDE SEQUENCE</scope>
</reference>
<protein>
    <submittedName>
        <fullName evidence="1">Uncharacterized protein</fullName>
    </submittedName>
</protein>
<accession>A0A0E9TQL7</accession>